<dbReference type="PANTHER" id="PTHR34606">
    <property type="entry name" value="BON DOMAIN-CONTAINING PROTEIN"/>
    <property type="match status" value="1"/>
</dbReference>
<organism evidence="3 4">
    <name type="scientific">Desulfobacter postgatei 2ac9</name>
    <dbReference type="NCBI Taxonomy" id="879212"/>
    <lineage>
        <taxon>Bacteria</taxon>
        <taxon>Pseudomonadati</taxon>
        <taxon>Thermodesulfobacteriota</taxon>
        <taxon>Desulfobacteria</taxon>
        <taxon>Desulfobacterales</taxon>
        <taxon>Desulfobacteraceae</taxon>
        <taxon>Desulfobacter</taxon>
    </lineage>
</organism>
<dbReference type="InterPro" id="IPR007055">
    <property type="entry name" value="BON_dom"/>
</dbReference>
<keyword evidence="1" id="KW-1133">Transmembrane helix</keyword>
<dbReference type="PROSITE" id="PS50890">
    <property type="entry name" value="PUA"/>
    <property type="match status" value="1"/>
</dbReference>
<dbReference type="AlphaFoldDB" id="I5B6Y1"/>
<protein>
    <submittedName>
        <fullName evidence="3">Putative periplasmic or secreted lipoprotein</fullName>
    </submittedName>
</protein>
<keyword evidence="3" id="KW-0449">Lipoprotein</keyword>
<dbReference type="InterPro" id="IPR051686">
    <property type="entry name" value="Lipoprotein_DolP"/>
</dbReference>
<dbReference type="PANTHER" id="PTHR34606:SF15">
    <property type="entry name" value="BON DOMAIN-CONTAINING PROTEIN"/>
    <property type="match status" value="1"/>
</dbReference>
<feature type="transmembrane region" description="Helical" evidence="1">
    <location>
        <begin position="20"/>
        <end position="38"/>
    </location>
</feature>
<dbReference type="Pfam" id="PF04972">
    <property type="entry name" value="BON"/>
    <property type="match status" value="1"/>
</dbReference>
<dbReference type="EMBL" id="CM001488">
    <property type="protein sequence ID" value="EIM65244.1"/>
    <property type="molecule type" value="Genomic_DNA"/>
</dbReference>
<evidence type="ECO:0000313" key="4">
    <source>
        <dbReference type="Proteomes" id="UP000005778"/>
    </source>
</evidence>
<feature type="domain" description="BON" evidence="2">
    <location>
        <begin position="64"/>
        <end position="132"/>
    </location>
</feature>
<accession>I5B6Y1</accession>
<dbReference type="HOGENOM" id="CLU_1803027_0_0_7"/>
<keyword evidence="1" id="KW-0472">Membrane</keyword>
<dbReference type="eggNOG" id="COG2823">
    <property type="taxonomic scope" value="Bacteria"/>
</dbReference>
<sequence>MKLEDSKNAGLKWAPQVFRPLVSCILFLVSCFLMAGCGSKNTGAPVYYQSDTEESARSPVGFVSDTVLMARVKSKFMSDDMVDDHGIHIKVRHGVVYLDGWVSDTYQRRMAEDLVRSIDGVGRVVSRLQISNPGTVFINPDIR</sequence>
<name>I5B6Y1_9BACT</name>
<proteinExistence type="predicted"/>
<dbReference type="PROSITE" id="PS51257">
    <property type="entry name" value="PROKAR_LIPOPROTEIN"/>
    <property type="match status" value="1"/>
</dbReference>
<keyword evidence="4" id="KW-1185">Reference proteome</keyword>
<evidence type="ECO:0000259" key="2">
    <source>
        <dbReference type="PROSITE" id="PS50914"/>
    </source>
</evidence>
<evidence type="ECO:0000313" key="3">
    <source>
        <dbReference type="EMBL" id="EIM65244.1"/>
    </source>
</evidence>
<dbReference type="OrthoDB" id="5419235at2"/>
<dbReference type="PROSITE" id="PS50914">
    <property type="entry name" value="BON"/>
    <property type="match status" value="1"/>
</dbReference>
<reference evidence="3 4" key="1">
    <citation type="submission" date="2011-09" db="EMBL/GenBank/DDBJ databases">
        <authorList>
            <consortium name="US DOE Joint Genome Institute (JGI-PGF)"/>
            <person name="Lucas S."/>
            <person name="Han J."/>
            <person name="Lapidus A."/>
            <person name="Cheng J.-F."/>
            <person name="Goodwin L."/>
            <person name="Pitluck S."/>
            <person name="Peters L."/>
            <person name="Land M.L."/>
            <person name="Hauser L."/>
            <person name="Orellana R."/>
            <person name="Lovley D."/>
            <person name="Woyke T.J."/>
        </authorList>
    </citation>
    <scope>NUCLEOTIDE SEQUENCE [LARGE SCALE GENOMIC DNA]</scope>
    <source>
        <strain evidence="3 4">2ac9</strain>
    </source>
</reference>
<dbReference type="Proteomes" id="UP000005778">
    <property type="component" value="Chromosome"/>
</dbReference>
<reference evidence="3 4" key="2">
    <citation type="submission" date="2012-02" db="EMBL/GenBank/DDBJ databases">
        <title>Improved High-Quality Draft sequence of Desulfobacter postgatei 2ac9.</title>
        <authorList>
            <consortium name="US DOE Joint Genome Institute"/>
            <person name="Lucas S."/>
            <person name="Han J."/>
            <person name="Lapidus A."/>
            <person name="Cheng J.-F."/>
            <person name="Goodwin L."/>
            <person name="Pitluck S."/>
            <person name="Peters L."/>
            <person name="Ovchinnikova G."/>
            <person name="Held B."/>
            <person name="Detter J.C."/>
            <person name="Han C."/>
            <person name="Tapia R."/>
            <person name="Land M."/>
            <person name="Hauser L."/>
            <person name="Kyrpides N."/>
            <person name="Ivanova N."/>
            <person name="Pagani I."/>
            <person name="Orellana R."/>
            <person name="Lovley D."/>
            <person name="Woyke T."/>
        </authorList>
    </citation>
    <scope>NUCLEOTIDE SEQUENCE [LARGE SCALE GENOMIC DNA]</scope>
    <source>
        <strain evidence="3 4">2ac9</strain>
    </source>
</reference>
<evidence type="ECO:0000256" key="1">
    <source>
        <dbReference type="SAM" id="Phobius"/>
    </source>
</evidence>
<dbReference type="STRING" id="879212.DespoDRAFT_03482"/>
<keyword evidence="1" id="KW-0812">Transmembrane</keyword>
<dbReference type="Gene3D" id="3.30.1340.30">
    <property type="match status" value="1"/>
</dbReference>
<gene>
    <name evidence="3" type="ORF">DespoDRAFT_03482</name>
</gene>